<evidence type="ECO:0008006" key="3">
    <source>
        <dbReference type="Google" id="ProtNLM"/>
    </source>
</evidence>
<gene>
    <name evidence="1" type="ORF">BXZ70DRAFT_922934</name>
</gene>
<keyword evidence="2" id="KW-1185">Reference proteome</keyword>
<sequence>MLTADNPPRYYLPRELLDSIFIHLDKPDLSTCTILCCHFHISARALLFLRINLIARGAVLSLTEYLSRFRAFLMGQPSVACWVKKLRIAVKYSIDQPYETIHHCDISTLLRLLPSLQTLELCEIEIQASPVDGACHKPISLHRLSLNGVTFSLSSSYDHTALIGTDNRSEGSLVQFFNLFGFVDHLYVLIQFTEEREDPGVEAYINQNSYDRIKRQGRLLSDAFRVKRVTATWEDGCDRSYKVFWLFGGSRVQDDLQCLELDDCLWNIRYGLEQQVFKSLQHLHLRFTEFETYGDLETSKFNLPACPTLTCLLLDMRDADLDDSDAGSLPLCLHLVRQLPPTTQRLSFKLNFLESHHSNIWREDSQGEQWLATDTFLASHAGLQKINFVFDYDGTMDVGGLVKVNLPRAQAAKTLNIWTQ</sequence>
<dbReference type="EMBL" id="JAEVFJ010000006">
    <property type="protein sequence ID" value="KAH8103820.1"/>
    <property type="molecule type" value="Genomic_DNA"/>
</dbReference>
<evidence type="ECO:0000313" key="2">
    <source>
        <dbReference type="Proteomes" id="UP000813824"/>
    </source>
</evidence>
<proteinExistence type="predicted"/>
<evidence type="ECO:0000313" key="1">
    <source>
        <dbReference type="EMBL" id="KAH8103820.1"/>
    </source>
</evidence>
<dbReference type="AlphaFoldDB" id="A0A8K0UUX7"/>
<protein>
    <recommendedName>
        <fullName evidence="3">F-box domain-containing protein</fullName>
    </recommendedName>
</protein>
<accession>A0A8K0UUX7</accession>
<comment type="caution">
    <text evidence="1">The sequence shown here is derived from an EMBL/GenBank/DDBJ whole genome shotgun (WGS) entry which is preliminary data.</text>
</comment>
<dbReference type="Proteomes" id="UP000813824">
    <property type="component" value="Unassembled WGS sequence"/>
</dbReference>
<name>A0A8K0UUX7_9AGAR</name>
<reference evidence="1" key="1">
    <citation type="journal article" date="2021" name="New Phytol.">
        <title>Evolutionary innovations through gain and loss of genes in the ectomycorrhizal Boletales.</title>
        <authorList>
            <person name="Wu G."/>
            <person name="Miyauchi S."/>
            <person name="Morin E."/>
            <person name="Kuo A."/>
            <person name="Drula E."/>
            <person name="Varga T."/>
            <person name="Kohler A."/>
            <person name="Feng B."/>
            <person name="Cao Y."/>
            <person name="Lipzen A."/>
            <person name="Daum C."/>
            <person name="Hundley H."/>
            <person name="Pangilinan J."/>
            <person name="Johnson J."/>
            <person name="Barry K."/>
            <person name="LaButti K."/>
            <person name="Ng V."/>
            <person name="Ahrendt S."/>
            <person name="Min B."/>
            <person name="Choi I.G."/>
            <person name="Park H."/>
            <person name="Plett J.M."/>
            <person name="Magnuson J."/>
            <person name="Spatafora J.W."/>
            <person name="Nagy L.G."/>
            <person name="Henrissat B."/>
            <person name="Grigoriev I.V."/>
            <person name="Yang Z.L."/>
            <person name="Xu J."/>
            <person name="Martin F.M."/>
        </authorList>
    </citation>
    <scope>NUCLEOTIDE SEQUENCE</scope>
    <source>
        <strain evidence="1">KKN 215</strain>
    </source>
</reference>
<organism evidence="1 2">
    <name type="scientific">Cristinia sonorae</name>
    <dbReference type="NCBI Taxonomy" id="1940300"/>
    <lineage>
        <taxon>Eukaryota</taxon>
        <taxon>Fungi</taxon>
        <taxon>Dikarya</taxon>
        <taxon>Basidiomycota</taxon>
        <taxon>Agaricomycotina</taxon>
        <taxon>Agaricomycetes</taxon>
        <taxon>Agaricomycetidae</taxon>
        <taxon>Agaricales</taxon>
        <taxon>Pleurotineae</taxon>
        <taxon>Stephanosporaceae</taxon>
        <taxon>Cristinia</taxon>
    </lineage>
</organism>